<dbReference type="Gene3D" id="3.30.1610.20">
    <property type="entry name" value="Hen1, N-terminal domain"/>
    <property type="match status" value="1"/>
</dbReference>
<organism evidence="2 3">
    <name type="scientific">Lysinibacillus zambalensis</name>
    <dbReference type="NCBI Taxonomy" id="3160866"/>
    <lineage>
        <taxon>Bacteria</taxon>
        <taxon>Bacillati</taxon>
        <taxon>Bacillota</taxon>
        <taxon>Bacilli</taxon>
        <taxon>Bacillales</taxon>
        <taxon>Bacillaceae</taxon>
        <taxon>Lysinibacillus</taxon>
    </lineage>
</organism>
<dbReference type="InterPro" id="IPR024740">
    <property type="entry name" value="Hen1_N"/>
</dbReference>
<proteinExistence type="predicted"/>
<gene>
    <name evidence="2" type="ORF">ABNX05_12705</name>
</gene>
<dbReference type="EMBL" id="JBEGDG010000008">
    <property type="protein sequence ID" value="MEQ6355482.1"/>
    <property type="molecule type" value="Genomic_DNA"/>
</dbReference>
<comment type="caution">
    <text evidence="2">The sequence shown here is derived from an EMBL/GenBank/DDBJ whole genome shotgun (WGS) entry which is preliminary data.</text>
</comment>
<evidence type="ECO:0000313" key="2">
    <source>
        <dbReference type="EMBL" id="MEQ6355482.1"/>
    </source>
</evidence>
<evidence type="ECO:0000313" key="3">
    <source>
        <dbReference type="Proteomes" id="UP001478862"/>
    </source>
</evidence>
<dbReference type="Pfam" id="PF12623">
    <property type="entry name" value="Hen1_L"/>
    <property type="match status" value="1"/>
</dbReference>
<reference evidence="2 3" key="1">
    <citation type="submission" date="2024-06" db="EMBL/GenBank/DDBJ databases">
        <title>Lysinibacillus zambalefons sp. nov., a Novel Firmicute Isolated from the Poon Bato Zambales Hyperalkaline Spring.</title>
        <authorList>
            <person name="Aja J.A."/>
            <person name="Lazaro J.E.H."/>
            <person name="Llorin L.D."/>
            <person name="Lim K.R."/>
            <person name="Teodosio J."/>
            <person name="Dalisay D.S."/>
        </authorList>
    </citation>
    <scope>NUCLEOTIDE SEQUENCE [LARGE SCALE GENOMIC DNA]</scope>
    <source>
        <strain evidence="2 3">M3</strain>
    </source>
</reference>
<protein>
    <recommendedName>
        <fullName evidence="1">Hen1 N-terminal domain-containing protein</fullName>
    </recommendedName>
</protein>
<name>A0ABV1MSI9_9BACI</name>
<accession>A0ABV1MSI9</accession>
<dbReference type="Proteomes" id="UP001478862">
    <property type="component" value="Unassembled WGS sequence"/>
</dbReference>
<dbReference type="InterPro" id="IPR038546">
    <property type="entry name" value="Hen1_N_sf"/>
</dbReference>
<evidence type="ECO:0000259" key="1">
    <source>
        <dbReference type="Pfam" id="PF12623"/>
    </source>
</evidence>
<keyword evidence="3" id="KW-1185">Reference proteome</keyword>
<feature type="domain" description="Hen1 N-terminal" evidence="1">
    <location>
        <begin position="1"/>
        <end position="98"/>
    </location>
</feature>
<sequence>MQLTIQAKGENVKAISYLLSKNPNNIYERRVKDHFVRLVYHELSETSLVVTIFITPNALALIQNDNALDITHYINDREFAASSIFLSLIRSTLVTAINYASA</sequence>